<dbReference type="Proteomes" id="UP000015388">
    <property type="component" value="Chromosome"/>
</dbReference>
<dbReference type="EMBL" id="CP003924">
    <property type="protein sequence ID" value="AGS35137.1"/>
    <property type="molecule type" value="Genomic_DNA"/>
</dbReference>
<dbReference type="KEGG" id="cmd:B841_08320"/>
<evidence type="ECO:0000259" key="9">
    <source>
        <dbReference type="Pfam" id="PF00361"/>
    </source>
</evidence>
<dbReference type="eggNOG" id="COG0651">
    <property type="taxonomic scope" value="Bacteria"/>
</dbReference>
<feature type="transmembrane region" description="Helical" evidence="8">
    <location>
        <begin position="413"/>
        <end position="433"/>
    </location>
</feature>
<name>S5SVQ9_9CORY</name>
<dbReference type="PANTHER" id="PTHR42703:SF1">
    <property type="entry name" value="NA(+)_H(+) ANTIPORTER SUBUNIT D1"/>
    <property type="match status" value="1"/>
</dbReference>
<evidence type="ECO:0000256" key="8">
    <source>
        <dbReference type="SAM" id="Phobius"/>
    </source>
</evidence>
<evidence type="ECO:0000256" key="7">
    <source>
        <dbReference type="RuleBase" id="RU000320"/>
    </source>
</evidence>
<sequence>MDTGMSHDTIGAMLALFVAVPLLAAGLLVIFRKVVWLQPVVLFAVLGASLAGALALIAELAGGEVIAHGVGNFAFGVAIPFAADMFTALMLTTTAILALLSAWFAAASGHLREPFFAPMVLVLMTGVYGALLTADAFNFFVFIEVMLLPSYGLYATTIHRRGGDLMLGGMRLYIAANLLASTTLLAGVAMVYATAGTVNLGQLAGAASEDPMVAIAMSIVLLAMLTKAAVVPVHSWLARTYAYTSPAMTALISGLHTKVAVYAIYRFYAVVFDGDTRFLWILVALFTATMLIGVLGAVGEKTTRSILVFHMISQLGYILMGVALFTELGLTAGIFYLVHHMLVKASLFLSTGAVEVKYGTGELDKVTDIARREPLIAVSFFAAALSLAGIPPFSGFVAKFSLMLGTFEAGRYIALAVMVIVSLITLLSMLKIWNGMFWGDPKTPAPDPAAGQDPDGEGATLGGGVALVTRTEETRTEDDTETAPRRRISLWLAAPAAILALLTLAIGLGGEVLLGWAETAAHGLMDTTGYVEAVSNS</sequence>
<feature type="transmembrane region" description="Helical" evidence="8">
    <location>
        <begin position="277"/>
        <end position="299"/>
    </location>
</feature>
<dbReference type="PRINTS" id="PR01437">
    <property type="entry name" value="NUOXDRDTASE4"/>
</dbReference>
<dbReference type="PANTHER" id="PTHR42703">
    <property type="entry name" value="NADH DEHYDROGENASE"/>
    <property type="match status" value="1"/>
</dbReference>
<dbReference type="NCBIfam" id="NF006238">
    <property type="entry name" value="PRK08375.1-4"/>
    <property type="match status" value="1"/>
</dbReference>
<keyword evidence="6 8" id="KW-0472">Membrane</keyword>
<evidence type="ECO:0000256" key="1">
    <source>
        <dbReference type="ARBA" id="ARBA00004651"/>
    </source>
</evidence>
<dbReference type="InterPro" id="IPR001750">
    <property type="entry name" value="ND/Mrp_TM"/>
</dbReference>
<evidence type="ECO:0000313" key="10">
    <source>
        <dbReference type="EMBL" id="AGS35137.1"/>
    </source>
</evidence>
<dbReference type="InterPro" id="IPR050586">
    <property type="entry name" value="CPA3_Na-H_Antiporter_D"/>
</dbReference>
<reference evidence="10 11" key="1">
    <citation type="submission" date="2012-11" db="EMBL/GenBank/DDBJ databases">
        <title>The complete genome sequence of Corynebacterium maris Coryn-1 (=DSM 45190).</title>
        <authorList>
            <person name="Schaffert L."/>
            <person name="Albersmeier A."/>
            <person name="Kalinowski J."/>
            <person name="Ruckert C."/>
        </authorList>
    </citation>
    <scope>NUCLEOTIDE SEQUENCE [LARGE SCALE GENOMIC DNA]</scope>
    <source>
        <strain evidence="11">Coryn-1</strain>
    </source>
</reference>
<gene>
    <name evidence="10" type="ORF">B841_08320</name>
</gene>
<dbReference type="GO" id="GO:0005886">
    <property type="term" value="C:plasma membrane"/>
    <property type="evidence" value="ECO:0007669"/>
    <property type="project" value="UniProtKB-SubCell"/>
</dbReference>
<dbReference type="RefSeq" id="WP_020935070.1">
    <property type="nucleotide sequence ID" value="NC_021915.1"/>
</dbReference>
<feature type="transmembrane region" description="Helical" evidence="8">
    <location>
        <begin position="375"/>
        <end position="393"/>
    </location>
</feature>
<evidence type="ECO:0000313" key="11">
    <source>
        <dbReference type="Proteomes" id="UP000015388"/>
    </source>
</evidence>
<feature type="transmembrane region" description="Helical" evidence="8">
    <location>
        <begin position="306"/>
        <end position="326"/>
    </location>
</feature>
<evidence type="ECO:0000256" key="3">
    <source>
        <dbReference type="ARBA" id="ARBA00022475"/>
    </source>
</evidence>
<comment type="subcellular location">
    <subcellularLocation>
        <location evidence="1">Cell membrane</location>
        <topology evidence="1">Multi-pass membrane protein</topology>
    </subcellularLocation>
    <subcellularLocation>
        <location evidence="7">Membrane</location>
        <topology evidence="7">Multi-pass membrane protein</topology>
    </subcellularLocation>
</comment>
<dbReference type="OrthoDB" id="9768329at2"/>
<feature type="transmembrane region" description="Helical" evidence="8">
    <location>
        <begin position="115"/>
        <end position="133"/>
    </location>
</feature>
<feature type="transmembrane region" description="Helical" evidence="8">
    <location>
        <begin position="242"/>
        <end position="265"/>
    </location>
</feature>
<feature type="transmembrane region" description="Helical" evidence="8">
    <location>
        <begin position="89"/>
        <end position="108"/>
    </location>
</feature>
<dbReference type="AlphaFoldDB" id="S5SVQ9"/>
<dbReference type="InterPro" id="IPR003918">
    <property type="entry name" value="NADH_UbQ_OxRdtase"/>
</dbReference>
<feature type="domain" description="NADH:quinone oxidoreductase/Mrp antiporter transmembrane" evidence="9">
    <location>
        <begin position="135"/>
        <end position="425"/>
    </location>
</feature>
<dbReference type="PATRIC" id="fig|1224163.3.peg.1671"/>
<feature type="transmembrane region" description="Helical" evidence="8">
    <location>
        <begin position="12"/>
        <end position="31"/>
    </location>
</feature>
<evidence type="ECO:0000256" key="6">
    <source>
        <dbReference type="ARBA" id="ARBA00023136"/>
    </source>
</evidence>
<evidence type="ECO:0000256" key="2">
    <source>
        <dbReference type="ARBA" id="ARBA00005346"/>
    </source>
</evidence>
<comment type="similarity">
    <text evidence="2">Belongs to the CPA3 antiporters (TC 2.A.63) subunit D family.</text>
</comment>
<dbReference type="GO" id="GO:0042773">
    <property type="term" value="P:ATP synthesis coupled electron transport"/>
    <property type="evidence" value="ECO:0007669"/>
    <property type="project" value="InterPro"/>
</dbReference>
<keyword evidence="5 8" id="KW-1133">Transmembrane helix</keyword>
<dbReference type="GO" id="GO:0008137">
    <property type="term" value="F:NADH dehydrogenase (ubiquinone) activity"/>
    <property type="evidence" value="ECO:0007669"/>
    <property type="project" value="InterPro"/>
</dbReference>
<feature type="transmembrane region" description="Helical" evidence="8">
    <location>
        <begin position="490"/>
        <end position="517"/>
    </location>
</feature>
<feature type="transmembrane region" description="Helical" evidence="8">
    <location>
        <begin position="170"/>
        <end position="192"/>
    </location>
</feature>
<feature type="transmembrane region" description="Helical" evidence="8">
    <location>
        <begin position="212"/>
        <end position="230"/>
    </location>
</feature>
<feature type="transmembrane region" description="Helical" evidence="8">
    <location>
        <begin position="332"/>
        <end position="354"/>
    </location>
</feature>
<feature type="transmembrane region" description="Helical" evidence="8">
    <location>
        <begin position="37"/>
        <end position="58"/>
    </location>
</feature>
<keyword evidence="3" id="KW-1003">Cell membrane</keyword>
<accession>S5SVQ9</accession>
<dbReference type="Pfam" id="PF00361">
    <property type="entry name" value="Proton_antipo_M"/>
    <property type="match status" value="1"/>
</dbReference>
<dbReference type="STRING" id="1224163.B841_08320"/>
<keyword evidence="4 7" id="KW-0812">Transmembrane</keyword>
<dbReference type="HOGENOM" id="CLU_007100_9_2_11"/>
<evidence type="ECO:0000256" key="5">
    <source>
        <dbReference type="ARBA" id="ARBA00022989"/>
    </source>
</evidence>
<feature type="transmembrane region" description="Helical" evidence="8">
    <location>
        <begin position="139"/>
        <end position="158"/>
    </location>
</feature>
<keyword evidence="11" id="KW-1185">Reference proteome</keyword>
<evidence type="ECO:0000256" key="4">
    <source>
        <dbReference type="ARBA" id="ARBA00022692"/>
    </source>
</evidence>
<organism evidence="10 11">
    <name type="scientific">Corynebacterium maris DSM 45190</name>
    <dbReference type="NCBI Taxonomy" id="1224163"/>
    <lineage>
        <taxon>Bacteria</taxon>
        <taxon>Bacillati</taxon>
        <taxon>Actinomycetota</taxon>
        <taxon>Actinomycetes</taxon>
        <taxon>Mycobacteriales</taxon>
        <taxon>Corynebacteriaceae</taxon>
        <taxon>Corynebacterium</taxon>
    </lineage>
</organism>
<protein>
    <submittedName>
        <fullName evidence="10">Monovalent cation/H+ antiporter subunit D</fullName>
    </submittedName>
</protein>
<proteinExistence type="inferred from homology"/>